<dbReference type="Gene3D" id="1.25.40.420">
    <property type="match status" value="1"/>
</dbReference>
<dbReference type="SUPFAM" id="SSF54695">
    <property type="entry name" value="POZ domain"/>
    <property type="match status" value="1"/>
</dbReference>
<feature type="signal peptide" evidence="1">
    <location>
        <begin position="1"/>
        <end position="25"/>
    </location>
</feature>
<reference evidence="3" key="1">
    <citation type="submission" date="2025-08" db="UniProtKB">
        <authorList>
            <consortium name="Ensembl"/>
        </authorList>
    </citation>
    <scope>IDENTIFICATION</scope>
</reference>
<dbReference type="AlphaFoldDB" id="A0A8C4QDW6"/>
<dbReference type="SMART" id="SM00225">
    <property type="entry name" value="BTB"/>
    <property type="match status" value="1"/>
</dbReference>
<dbReference type="CDD" id="cd18493">
    <property type="entry name" value="BACK_BTBD17"/>
    <property type="match status" value="1"/>
</dbReference>
<keyword evidence="1" id="KW-0732">Signal</keyword>
<dbReference type="GeneTree" id="ENSGT00950000182983"/>
<dbReference type="PANTHER" id="PTHR24410:SF12">
    <property type="entry name" value="BTB_POZ DOMAIN-CONTAINING PROTEIN 17"/>
    <property type="match status" value="1"/>
</dbReference>
<keyword evidence="4" id="KW-1185">Reference proteome</keyword>
<dbReference type="InterPro" id="IPR011333">
    <property type="entry name" value="SKP1/BTB/POZ_sf"/>
</dbReference>
<sequence>MLSVHQGHFIGGLIVTACCLLCVQASPTGNTSVSGTVQHSAQLLAHLAKLLNNPATSDITLIVRPRYSLSSLTSTGSTITQGSVSSSTSKLLFPAHRLLLSLQSPILRAKLSNSSHSSLELSLPAFTVPVFATFLQYLYTGHVDVRLDHCTALHALATELGVPALCVGLTTLMANNLPSGPVLSWYTYAIHAKDQMLVSHCSRFMAWNFSTIAVSSEWPQLAVTHILQLLQRSDLVVESEMALFSAIELWIKHNQPNSSVVEALLSSIRYPMMSSLELLELLKVSTTLKRHLHTIEHAINTAFRFHSVSPHEFARFVDLTQPSFIPRNYLGLGWGRAWAIQNPARDDRSMTFKTWLSPSSRDTSRSVSWNAIFSPRQKVLGGGRTSEAPYGHSGSSVSPTRLNPHLVVISSSRKADIPGLYYQKTVLVGVRKNGAMVVQGIYSFHQSSEEARGFLKSADLLSRFSDYLVDSALHLHIIVKPVYQPLLGDENDGHNNNIKNDKFPKEVYRKDKMQS</sequence>
<dbReference type="Ensembl" id="ENSEBUT00000014446.1">
    <property type="protein sequence ID" value="ENSEBUP00000013870.1"/>
    <property type="gene ID" value="ENSEBUG00000008748.1"/>
</dbReference>
<name>A0A8C4QDW6_EPTBU</name>
<proteinExistence type="predicted"/>
<feature type="domain" description="BTB" evidence="2">
    <location>
        <begin position="57"/>
        <end position="147"/>
    </location>
</feature>
<dbReference type="PROSITE" id="PS50097">
    <property type="entry name" value="BTB"/>
    <property type="match status" value="1"/>
</dbReference>
<protein>
    <submittedName>
        <fullName evidence="3">BTB domain containing 17</fullName>
    </submittedName>
</protein>
<evidence type="ECO:0000313" key="3">
    <source>
        <dbReference type="Ensembl" id="ENSEBUP00000013870.1"/>
    </source>
</evidence>
<dbReference type="Gene3D" id="3.30.710.10">
    <property type="entry name" value="Potassium Channel Kv1.1, Chain A"/>
    <property type="match status" value="1"/>
</dbReference>
<dbReference type="Pfam" id="PF07707">
    <property type="entry name" value="BACK"/>
    <property type="match status" value="1"/>
</dbReference>
<dbReference type="Proteomes" id="UP000694388">
    <property type="component" value="Unplaced"/>
</dbReference>
<dbReference type="InterPro" id="IPR051481">
    <property type="entry name" value="BTB-POZ/Galectin-3-binding"/>
</dbReference>
<evidence type="ECO:0000256" key="1">
    <source>
        <dbReference type="SAM" id="SignalP"/>
    </source>
</evidence>
<dbReference type="InterPro" id="IPR056184">
    <property type="entry name" value="TRAF_BTBD17"/>
</dbReference>
<dbReference type="Pfam" id="PF00651">
    <property type="entry name" value="BTB"/>
    <property type="match status" value="1"/>
</dbReference>
<accession>A0A8C4QDW6</accession>
<dbReference type="PANTHER" id="PTHR24410">
    <property type="entry name" value="HL07962P-RELATED"/>
    <property type="match status" value="1"/>
</dbReference>
<reference evidence="3" key="2">
    <citation type="submission" date="2025-09" db="UniProtKB">
        <authorList>
            <consortium name="Ensembl"/>
        </authorList>
    </citation>
    <scope>IDENTIFICATION</scope>
</reference>
<evidence type="ECO:0000313" key="4">
    <source>
        <dbReference type="Proteomes" id="UP000694388"/>
    </source>
</evidence>
<dbReference type="InterPro" id="IPR011705">
    <property type="entry name" value="BACK"/>
</dbReference>
<dbReference type="Pfam" id="PF23651">
    <property type="entry name" value="TRAF_BTBD17"/>
    <property type="match status" value="1"/>
</dbReference>
<dbReference type="SMART" id="SM00875">
    <property type="entry name" value="BACK"/>
    <property type="match status" value="1"/>
</dbReference>
<organism evidence="3 4">
    <name type="scientific">Eptatretus burgeri</name>
    <name type="common">Inshore hagfish</name>
    <dbReference type="NCBI Taxonomy" id="7764"/>
    <lineage>
        <taxon>Eukaryota</taxon>
        <taxon>Metazoa</taxon>
        <taxon>Chordata</taxon>
        <taxon>Craniata</taxon>
        <taxon>Vertebrata</taxon>
        <taxon>Cyclostomata</taxon>
        <taxon>Myxini</taxon>
        <taxon>Myxiniformes</taxon>
        <taxon>Myxinidae</taxon>
        <taxon>Eptatretinae</taxon>
        <taxon>Eptatretus</taxon>
    </lineage>
</organism>
<dbReference type="InterPro" id="IPR000210">
    <property type="entry name" value="BTB/POZ_dom"/>
</dbReference>
<feature type="chain" id="PRO_5034211598" evidence="1">
    <location>
        <begin position="26"/>
        <end position="515"/>
    </location>
</feature>
<evidence type="ECO:0000259" key="2">
    <source>
        <dbReference type="PROSITE" id="PS50097"/>
    </source>
</evidence>
<dbReference type="OMA" id="PMYTETG"/>